<comment type="caution">
    <text evidence="2">The sequence shown here is derived from an EMBL/GenBank/DDBJ whole genome shotgun (WGS) entry which is preliminary data.</text>
</comment>
<feature type="compositionally biased region" description="Low complexity" evidence="1">
    <location>
        <begin position="166"/>
        <end position="193"/>
    </location>
</feature>
<reference evidence="2" key="2">
    <citation type="submission" date="2023-05" db="EMBL/GenBank/DDBJ databases">
        <authorList>
            <consortium name="Lawrence Berkeley National Laboratory"/>
            <person name="Steindorff A."/>
            <person name="Hensen N."/>
            <person name="Bonometti L."/>
            <person name="Westerberg I."/>
            <person name="Brannstrom I.O."/>
            <person name="Guillou S."/>
            <person name="Cros-Aarteil S."/>
            <person name="Calhoun S."/>
            <person name="Haridas S."/>
            <person name="Kuo A."/>
            <person name="Mondo S."/>
            <person name="Pangilinan J."/>
            <person name="Riley R."/>
            <person name="Labutti K."/>
            <person name="Andreopoulos B."/>
            <person name="Lipzen A."/>
            <person name="Chen C."/>
            <person name="Yanf M."/>
            <person name="Daum C."/>
            <person name="Ng V."/>
            <person name="Clum A."/>
            <person name="Ohm R."/>
            <person name="Martin F."/>
            <person name="Silar P."/>
            <person name="Natvig D."/>
            <person name="Lalanne C."/>
            <person name="Gautier V."/>
            <person name="Ament-Velasquez S.L."/>
            <person name="Kruys A."/>
            <person name="Hutchinson M.I."/>
            <person name="Powell A.J."/>
            <person name="Barry K."/>
            <person name="Miller A.N."/>
            <person name="Grigoriev I.V."/>
            <person name="Debuchy R."/>
            <person name="Gladieux P."/>
            <person name="Thoren M.H."/>
            <person name="Johannesson H."/>
        </authorList>
    </citation>
    <scope>NUCLEOTIDE SEQUENCE</scope>
    <source>
        <strain evidence="2">CBS 757.83</strain>
    </source>
</reference>
<evidence type="ECO:0000313" key="3">
    <source>
        <dbReference type="Proteomes" id="UP001305647"/>
    </source>
</evidence>
<name>A0AAN6T691_9PEZI</name>
<feature type="compositionally biased region" description="Low complexity" evidence="1">
    <location>
        <begin position="132"/>
        <end position="146"/>
    </location>
</feature>
<protein>
    <submittedName>
        <fullName evidence="2">Uncharacterized protein</fullName>
    </submittedName>
</protein>
<keyword evidence="3" id="KW-1185">Reference proteome</keyword>
<dbReference type="EMBL" id="MU863624">
    <property type="protein sequence ID" value="KAK4106333.1"/>
    <property type="molecule type" value="Genomic_DNA"/>
</dbReference>
<feature type="compositionally biased region" description="Low complexity" evidence="1">
    <location>
        <begin position="95"/>
        <end position="116"/>
    </location>
</feature>
<reference evidence="2" key="1">
    <citation type="journal article" date="2023" name="Mol. Phylogenet. Evol.">
        <title>Genome-scale phylogeny and comparative genomics of the fungal order Sordariales.</title>
        <authorList>
            <person name="Hensen N."/>
            <person name="Bonometti L."/>
            <person name="Westerberg I."/>
            <person name="Brannstrom I.O."/>
            <person name="Guillou S."/>
            <person name="Cros-Aarteil S."/>
            <person name="Calhoun S."/>
            <person name="Haridas S."/>
            <person name="Kuo A."/>
            <person name="Mondo S."/>
            <person name="Pangilinan J."/>
            <person name="Riley R."/>
            <person name="LaButti K."/>
            <person name="Andreopoulos B."/>
            <person name="Lipzen A."/>
            <person name="Chen C."/>
            <person name="Yan M."/>
            <person name="Daum C."/>
            <person name="Ng V."/>
            <person name="Clum A."/>
            <person name="Steindorff A."/>
            <person name="Ohm R.A."/>
            <person name="Martin F."/>
            <person name="Silar P."/>
            <person name="Natvig D.O."/>
            <person name="Lalanne C."/>
            <person name="Gautier V."/>
            <person name="Ament-Velasquez S.L."/>
            <person name="Kruys A."/>
            <person name="Hutchinson M.I."/>
            <person name="Powell A.J."/>
            <person name="Barry K."/>
            <person name="Miller A.N."/>
            <person name="Grigoriev I.V."/>
            <person name="Debuchy R."/>
            <person name="Gladieux P."/>
            <person name="Hiltunen Thoren M."/>
            <person name="Johannesson H."/>
        </authorList>
    </citation>
    <scope>NUCLEOTIDE SEQUENCE</scope>
    <source>
        <strain evidence="2">CBS 757.83</strain>
    </source>
</reference>
<evidence type="ECO:0000256" key="1">
    <source>
        <dbReference type="SAM" id="MobiDB-lite"/>
    </source>
</evidence>
<proteinExistence type="predicted"/>
<accession>A0AAN6T691</accession>
<dbReference type="AlphaFoldDB" id="A0AAN6T691"/>
<feature type="region of interest" description="Disordered" evidence="1">
    <location>
        <begin position="95"/>
        <end position="207"/>
    </location>
</feature>
<organism evidence="2 3">
    <name type="scientific">Parathielavia hyrcaniae</name>
    <dbReference type="NCBI Taxonomy" id="113614"/>
    <lineage>
        <taxon>Eukaryota</taxon>
        <taxon>Fungi</taxon>
        <taxon>Dikarya</taxon>
        <taxon>Ascomycota</taxon>
        <taxon>Pezizomycotina</taxon>
        <taxon>Sordariomycetes</taxon>
        <taxon>Sordariomycetidae</taxon>
        <taxon>Sordariales</taxon>
        <taxon>Chaetomiaceae</taxon>
        <taxon>Parathielavia</taxon>
    </lineage>
</organism>
<evidence type="ECO:0000313" key="2">
    <source>
        <dbReference type="EMBL" id="KAK4106333.1"/>
    </source>
</evidence>
<sequence>MMMASTTSALSLANFERITATTIHLGCILAYNYQIPGCTIADFSVGNTCSAACVKGLTRIQYTVQEACPNINVDASSVLGQVLLGNLVELLCPDTSSDTPTSTSTSSIRSTPSRTTFVIITPTSSRPVPALTPVRPTSTTTTFTRTAETEDSQTSISETQTEEAETFTSSPTTSASPLSSSPSSSTAGAAPEPTAEDSSGGGSPFDVATSDSRQLTVFWTQTVAAVLGLGLLLLH</sequence>
<dbReference type="Proteomes" id="UP001305647">
    <property type="component" value="Unassembled WGS sequence"/>
</dbReference>
<gene>
    <name evidence="2" type="ORF">N658DRAFT_502825</name>
</gene>